<comment type="cofactor">
    <cofactor evidence="1 5">
        <name>Mg(2+)</name>
        <dbReference type="ChEBI" id="CHEBI:18420"/>
    </cofactor>
</comment>
<dbReference type="GO" id="GO:0006020">
    <property type="term" value="P:inositol metabolic process"/>
    <property type="evidence" value="ECO:0007669"/>
    <property type="project" value="TreeGrafter"/>
</dbReference>
<dbReference type="EMBL" id="QOCW01000010">
    <property type="protein sequence ID" value="RBW69407.1"/>
    <property type="molecule type" value="Genomic_DNA"/>
</dbReference>
<dbReference type="PRINTS" id="PR00377">
    <property type="entry name" value="IMPHPHTASES"/>
</dbReference>
<dbReference type="InterPro" id="IPR020583">
    <property type="entry name" value="Inositol_monoP_metal-BS"/>
</dbReference>
<keyword evidence="2 5" id="KW-0479">Metal-binding</keyword>
<evidence type="ECO:0000256" key="5">
    <source>
        <dbReference type="PIRSR" id="PIRSR600760-2"/>
    </source>
</evidence>
<dbReference type="FunFam" id="3.30.540.10:FF:000003">
    <property type="entry name" value="Inositol-1-monophosphatase"/>
    <property type="match status" value="1"/>
</dbReference>
<feature type="binding site" evidence="5">
    <location>
        <position position="71"/>
    </location>
    <ligand>
        <name>Mg(2+)</name>
        <dbReference type="ChEBI" id="CHEBI:18420"/>
        <label>1</label>
        <note>catalytic</note>
    </ligand>
</feature>
<dbReference type="CDD" id="cd01637">
    <property type="entry name" value="IMPase_like"/>
    <property type="match status" value="1"/>
</dbReference>
<evidence type="ECO:0000256" key="3">
    <source>
        <dbReference type="ARBA" id="ARBA00022801"/>
    </source>
</evidence>
<dbReference type="Pfam" id="PF00459">
    <property type="entry name" value="Inositol_P"/>
    <property type="match status" value="1"/>
</dbReference>
<dbReference type="Gene3D" id="3.30.540.10">
    <property type="entry name" value="Fructose-1,6-Bisphosphatase, subunit A, domain 1"/>
    <property type="match status" value="1"/>
</dbReference>
<evidence type="ECO:0000256" key="4">
    <source>
        <dbReference type="ARBA" id="ARBA00022842"/>
    </source>
</evidence>
<keyword evidence="7" id="KW-1185">Reference proteome</keyword>
<sequence>MKVENWNEISNKAMQWTKEAGEIILSSFSEERMINFKSNPSDLVTDMDQKTEQFFIEKIKSTYPTHKILGEEGFGDEVTSQEGTLWIIDPIDGTMNFVHQQRNFAISIGIYQDGVGKVGIIYDVVAGELFHCIVGSGAYLNEVALPKLNSVPLSEAVIGLNSTWVTENKRIDAEVLAPLVKAVRGTRSYGSAAIEMAYVASGRLDAYMTLRLSPWDFAAGILLIQEVSGVATNLYGKPIKLLQQNPVFVGKPVLHDEILHHFILKQSADHE</sequence>
<gene>
    <name evidence="6" type="ORF">DS031_10810</name>
</gene>
<name>A0A366XU32_9BACI</name>
<comment type="caution">
    <text evidence="6">The sequence shown here is derived from an EMBL/GenBank/DDBJ whole genome shotgun (WGS) entry which is preliminary data.</text>
</comment>
<dbReference type="Proteomes" id="UP000253314">
    <property type="component" value="Unassembled WGS sequence"/>
</dbReference>
<dbReference type="AlphaFoldDB" id="A0A366XU32"/>
<dbReference type="Gene3D" id="3.40.190.80">
    <property type="match status" value="1"/>
</dbReference>
<dbReference type="RefSeq" id="WP_113806097.1">
    <property type="nucleotide sequence ID" value="NZ_QOCW01000010.1"/>
</dbReference>
<dbReference type="PANTHER" id="PTHR20854:SF4">
    <property type="entry name" value="INOSITOL-1-MONOPHOSPHATASE-RELATED"/>
    <property type="match status" value="1"/>
</dbReference>
<dbReference type="GO" id="GO:0007165">
    <property type="term" value="P:signal transduction"/>
    <property type="evidence" value="ECO:0007669"/>
    <property type="project" value="TreeGrafter"/>
</dbReference>
<organism evidence="6 7">
    <name type="scientific">Bacillus taeanensis</name>
    <dbReference type="NCBI Taxonomy" id="273032"/>
    <lineage>
        <taxon>Bacteria</taxon>
        <taxon>Bacillati</taxon>
        <taxon>Bacillota</taxon>
        <taxon>Bacilli</taxon>
        <taxon>Bacillales</taxon>
        <taxon>Bacillaceae</taxon>
        <taxon>Bacillus</taxon>
    </lineage>
</organism>
<feature type="binding site" evidence="5">
    <location>
        <position position="92"/>
    </location>
    <ligand>
        <name>Mg(2+)</name>
        <dbReference type="ChEBI" id="CHEBI:18420"/>
        <label>1</label>
        <note>catalytic</note>
    </ligand>
</feature>
<accession>A0A366XU32</accession>
<evidence type="ECO:0000313" key="6">
    <source>
        <dbReference type="EMBL" id="RBW69407.1"/>
    </source>
</evidence>
<evidence type="ECO:0000313" key="7">
    <source>
        <dbReference type="Proteomes" id="UP000253314"/>
    </source>
</evidence>
<reference evidence="6 7" key="1">
    <citation type="submission" date="2018-07" db="EMBL/GenBank/DDBJ databases">
        <title>Lottiidibacillus patelloidae gen. nov., sp. nov., isolated from the intestinal tract of a marine limpet and the reclassification of B. taeanensis BH030017T, B. algicola KMM 3737T and B. hwajinpoensis SW-72T as genus Lottiidibacillus.</title>
        <authorList>
            <person name="Liu R."/>
            <person name="Huang Z."/>
        </authorList>
    </citation>
    <scope>NUCLEOTIDE SEQUENCE [LARGE SCALE GENOMIC DNA]</scope>
    <source>
        <strain evidence="6 7">BH030017</strain>
    </source>
</reference>
<protein>
    <submittedName>
        <fullName evidence="6">Inositol monophosphatase</fullName>
    </submittedName>
</protein>
<feature type="binding site" evidence="5">
    <location>
        <position position="89"/>
    </location>
    <ligand>
        <name>Mg(2+)</name>
        <dbReference type="ChEBI" id="CHEBI:18420"/>
        <label>1</label>
        <note>catalytic</note>
    </ligand>
</feature>
<dbReference type="SUPFAM" id="SSF56655">
    <property type="entry name" value="Carbohydrate phosphatase"/>
    <property type="match status" value="1"/>
</dbReference>
<keyword evidence="3" id="KW-0378">Hydrolase</keyword>
<dbReference type="PANTHER" id="PTHR20854">
    <property type="entry name" value="INOSITOL MONOPHOSPHATASE"/>
    <property type="match status" value="1"/>
</dbReference>
<proteinExistence type="predicted"/>
<dbReference type="PROSITE" id="PS00629">
    <property type="entry name" value="IMP_1"/>
    <property type="match status" value="1"/>
</dbReference>
<feature type="binding site" evidence="5">
    <location>
        <position position="91"/>
    </location>
    <ligand>
        <name>Mg(2+)</name>
        <dbReference type="ChEBI" id="CHEBI:18420"/>
        <label>1</label>
        <note>catalytic</note>
    </ligand>
</feature>
<evidence type="ECO:0000256" key="1">
    <source>
        <dbReference type="ARBA" id="ARBA00001946"/>
    </source>
</evidence>
<dbReference type="GO" id="GO:0008934">
    <property type="term" value="F:inositol monophosphate 1-phosphatase activity"/>
    <property type="evidence" value="ECO:0007669"/>
    <property type="project" value="TreeGrafter"/>
</dbReference>
<dbReference type="OrthoDB" id="9772456at2"/>
<dbReference type="InterPro" id="IPR000760">
    <property type="entry name" value="Inositol_monophosphatase-like"/>
</dbReference>
<dbReference type="GO" id="GO:0046872">
    <property type="term" value="F:metal ion binding"/>
    <property type="evidence" value="ECO:0007669"/>
    <property type="project" value="UniProtKB-KW"/>
</dbReference>
<evidence type="ECO:0000256" key="2">
    <source>
        <dbReference type="ARBA" id="ARBA00022723"/>
    </source>
</evidence>
<feature type="binding site" evidence="5">
    <location>
        <position position="216"/>
    </location>
    <ligand>
        <name>Mg(2+)</name>
        <dbReference type="ChEBI" id="CHEBI:18420"/>
        <label>1</label>
        <note>catalytic</note>
    </ligand>
</feature>
<keyword evidence="4 5" id="KW-0460">Magnesium</keyword>